<keyword evidence="5" id="KW-0808">Transferase</keyword>
<keyword evidence="3" id="KW-0812">Transmembrane</keyword>
<dbReference type="AlphaFoldDB" id="A1ZZE8"/>
<dbReference type="EMBL" id="AAWS01000076">
    <property type="protein sequence ID" value="EAY24247.1"/>
    <property type="molecule type" value="Genomic_DNA"/>
</dbReference>
<dbReference type="OrthoDB" id="9763484at2"/>
<evidence type="ECO:0000259" key="4">
    <source>
        <dbReference type="SMART" id="SM00331"/>
    </source>
</evidence>
<evidence type="ECO:0000313" key="6">
    <source>
        <dbReference type="Proteomes" id="UP000004095"/>
    </source>
</evidence>
<keyword evidence="2" id="KW-0802">TPR repeat</keyword>
<dbReference type="InterPro" id="IPR011990">
    <property type="entry name" value="TPR-like_helical_dom_sf"/>
</dbReference>
<dbReference type="SMART" id="SM00028">
    <property type="entry name" value="TPR"/>
    <property type="match status" value="3"/>
</dbReference>
<comment type="caution">
    <text evidence="5">The sequence shown here is derived from an EMBL/GenBank/DDBJ whole genome shotgun (WGS) entry which is preliminary data.</text>
</comment>
<evidence type="ECO:0000256" key="3">
    <source>
        <dbReference type="SAM" id="Phobius"/>
    </source>
</evidence>
<evidence type="ECO:0000313" key="5">
    <source>
        <dbReference type="EMBL" id="EAY24247.1"/>
    </source>
</evidence>
<keyword evidence="3" id="KW-1133">Transmembrane helix</keyword>
<dbReference type="eggNOG" id="COG2208">
    <property type="taxonomic scope" value="Bacteria"/>
</dbReference>
<protein>
    <submittedName>
        <fullName evidence="5">Serine/threonine protein kinases</fullName>
    </submittedName>
</protein>
<keyword evidence="5" id="KW-0418">Kinase</keyword>
<dbReference type="GO" id="GO:0016791">
    <property type="term" value="F:phosphatase activity"/>
    <property type="evidence" value="ECO:0007669"/>
    <property type="project" value="TreeGrafter"/>
</dbReference>
<dbReference type="SMART" id="SM00331">
    <property type="entry name" value="PP2C_SIG"/>
    <property type="match status" value="1"/>
</dbReference>
<proteinExistence type="predicted"/>
<keyword evidence="1" id="KW-0378">Hydrolase</keyword>
<keyword evidence="6" id="KW-1185">Reference proteome</keyword>
<organism evidence="5 6">
    <name type="scientific">Microscilla marina ATCC 23134</name>
    <dbReference type="NCBI Taxonomy" id="313606"/>
    <lineage>
        <taxon>Bacteria</taxon>
        <taxon>Pseudomonadati</taxon>
        <taxon>Bacteroidota</taxon>
        <taxon>Cytophagia</taxon>
        <taxon>Cytophagales</taxon>
        <taxon>Microscillaceae</taxon>
        <taxon>Microscilla</taxon>
    </lineage>
</organism>
<dbReference type="Gene3D" id="1.25.40.10">
    <property type="entry name" value="Tetratricopeptide repeat domain"/>
    <property type="match status" value="1"/>
</dbReference>
<keyword evidence="3" id="KW-0472">Membrane</keyword>
<feature type="domain" description="PPM-type phosphatase" evidence="4">
    <location>
        <begin position="511"/>
        <end position="738"/>
    </location>
</feature>
<dbReference type="InterPro" id="IPR001932">
    <property type="entry name" value="PPM-type_phosphatase-like_dom"/>
</dbReference>
<dbReference type="PROSITE" id="PS50005">
    <property type="entry name" value="TPR"/>
    <property type="match status" value="1"/>
</dbReference>
<dbReference type="Gene3D" id="3.60.40.10">
    <property type="entry name" value="PPM-type phosphatase domain"/>
    <property type="match status" value="1"/>
</dbReference>
<dbReference type="Proteomes" id="UP000004095">
    <property type="component" value="Unassembled WGS sequence"/>
</dbReference>
<evidence type="ECO:0000256" key="1">
    <source>
        <dbReference type="ARBA" id="ARBA00022801"/>
    </source>
</evidence>
<evidence type="ECO:0000256" key="2">
    <source>
        <dbReference type="PROSITE-ProRule" id="PRU00339"/>
    </source>
</evidence>
<accession>A1ZZE8</accession>
<dbReference type="PANTHER" id="PTHR43156">
    <property type="entry name" value="STAGE II SPORULATION PROTEIN E-RELATED"/>
    <property type="match status" value="1"/>
</dbReference>
<reference evidence="5 6" key="1">
    <citation type="submission" date="2007-01" db="EMBL/GenBank/DDBJ databases">
        <authorList>
            <person name="Haygood M."/>
            <person name="Podell S."/>
            <person name="Anderson C."/>
            <person name="Hopkinson B."/>
            <person name="Roe K."/>
            <person name="Barbeau K."/>
            <person name="Gaasterland T."/>
            <person name="Ferriera S."/>
            <person name="Johnson J."/>
            <person name="Kravitz S."/>
            <person name="Beeson K."/>
            <person name="Sutton G."/>
            <person name="Rogers Y.-H."/>
            <person name="Friedman R."/>
            <person name="Frazier M."/>
            <person name="Venter J.C."/>
        </authorList>
    </citation>
    <scope>NUCLEOTIDE SEQUENCE [LARGE SCALE GENOMIC DNA]</scope>
    <source>
        <strain evidence="5 6">ATCC 23134</strain>
    </source>
</reference>
<name>A1ZZE8_MICM2</name>
<dbReference type="PANTHER" id="PTHR43156:SF9">
    <property type="entry name" value="HAMP DOMAIN-CONTAINING PROTEIN"/>
    <property type="match status" value="1"/>
</dbReference>
<dbReference type="RefSeq" id="WP_002705201.1">
    <property type="nucleotide sequence ID" value="NZ_AAWS01000076.1"/>
</dbReference>
<dbReference type="eggNOG" id="COG0457">
    <property type="taxonomic scope" value="Bacteria"/>
</dbReference>
<dbReference type="InterPro" id="IPR052016">
    <property type="entry name" value="Bact_Sigma-Reg"/>
</dbReference>
<dbReference type="GO" id="GO:0004674">
    <property type="term" value="F:protein serine/threonine kinase activity"/>
    <property type="evidence" value="ECO:0007669"/>
    <property type="project" value="UniProtKB-KW"/>
</dbReference>
<sequence length="739" mass="85222">MQKIWKYLVVLIINTHSLWAQTPPQITLQRIDSLTKQLNTPKNHHYQFIRVIERTIRGLDSASILKIGNKVASLLQQHPRPIFRVMSPALMAYLYDATQNRTLAIEKMQEAIALAQTKSTKTVLAELYRDFGHLQNAANDGNSINSFFASYELFLALGQKAKAVKSLYSVATTQYGSDVPINKKIESFREVIKQEKYCQDSLPHRMLINSYNAIGMLYFRQQKYKKAEKELQIALKISEAKKDSAWIGILSGNFSLLYRENKEYYKALKYLKTDLSLSKKNKERLSLAYVYISFGDIYRILQKYTKAKAYYDSARVESIHNRFTHKKSSVLQEPLQMSYYGLARLFAAQHSYKQAYRYRDLAAKLSDTITQRKLQSKVNQVQAAYNIEKKQKEVLLLTKKNDLKEATIQRQNLINIAIGIVLFFTLVLAIVLYISNKERKKNNKILRQQQDEIVTQNEELVQQREEILAQQSFVTSQNQELSFKNQQIKSSINSALHIQKAILPYQQKLRNLLSDYFVIYRPKDVVSGDFYWINKVKDKTILIAADCTGHGIPGAFMSLICHTLFDKIIRTCHITDSAEILEKAQNEIRDLLRQQELGYANGMDVCLVVLESLKDNVKIQFTGARRPLYVIKHGCPTIEELRGDRMSIGGRERRNQVKFSSQQLILKTGSLLYLSSDGYADQNNINRRPYTTNQLKTTLESVKDHSMTKQKEILEAKLQTHMRGTDQRDDIMLIGVKLG</sequence>
<feature type="repeat" description="TPR" evidence="2">
    <location>
        <begin position="208"/>
        <end position="241"/>
    </location>
</feature>
<gene>
    <name evidence="5" type="ORF">M23134_06331</name>
</gene>
<dbReference type="InterPro" id="IPR019734">
    <property type="entry name" value="TPR_rpt"/>
</dbReference>
<dbReference type="InterPro" id="IPR036457">
    <property type="entry name" value="PPM-type-like_dom_sf"/>
</dbReference>
<keyword evidence="5" id="KW-0723">Serine/threonine-protein kinase</keyword>
<dbReference type="SUPFAM" id="SSF48452">
    <property type="entry name" value="TPR-like"/>
    <property type="match status" value="1"/>
</dbReference>
<dbReference type="Pfam" id="PF07228">
    <property type="entry name" value="SpoIIE"/>
    <property type="match status" value="1"/>
</dbReference>
<feature type="transmembrane region" description="Helical" evidence="3">
    <location>
        <begin position="413"/>
        <end position="434"/>
    </location>
</feature>